<protein>
    <submittedName>
        <fullName evidence="2">ATP-binding protein</fullName>
    </submittedName>
</protein>
<keyword evidence="2" id="KW-0067">ATP-binding</keyword>
<dbReference type="SUPFAM" id="SSF52540">
    <property type="entry name" value="P-loop containing nucleoside triphosphate hydrolases"/>
    <property type="match status" value="1"/>
</dbReference>
<dbReference type="Pfam" id="PF13304">
    <property type="entry name" value="AAA_21"/>
    <property type="match status" value="1"/>
</dbReference>
<dbReference type="AlphaFoldDB" id="A0A372MEX6"/>
<keyword evidence="3" id="KW-1185">Reference proteome</keyword>
<reference evidence="2 3" key="2">
    <citation type="submission" date="2018-09" db="EMBL/GenBank/DDBJ databases">
        <title>Genome of Sphaerochaeta halotolerans strain 4-11.</title>
        <authorList>
            <person name="Nazina T.N."/>
            <person name="Sokolova D.S."/>
        </authorList>
    </citation>
    <scope>NUCLEOTIDE SEQUENCE [LARGE SCALE GENOMIC DNA]</scope>
    <source>
        <strain evidence="2 3">4-11</strain>
    </source>
</reference>
<dbReference type="PANTHER" id="PTHR40396:SF1">
    <property type="entry name" value="ATPASE AAA-TYPE CORE DOMAIN-CONTAINING PROTEIN"/>
    <property type="match status" value="1"/>
</dbReference>
<dbReference type="RefSeq" id="WP_117330862.1">
    <property type="nucleotide sequence ID" value="NZ_QUWK01000010.1"/>
</dbReference>
<keyword evidence="2" id="KW-0547">Nucleotide-binding</keyword>
<reference evidence="3" key="1">
    <citation type="submission" date="2018-08" db="EMBL/GenBank/DDBJ databases">
        <authorList>
            <person name="Grouzdev D.S."/>
            <person name="Krutkina M.S."/>
        </authorList>
    </citation>
    <scope>NUCLEOTIDE SEQUENCE [LARGE SCALE GENOMIC DNA]</scope>
    <source>
        <strain evidence="3">4-11</strain>
    </source>
</reference>
<dbReference type="Gene3D" id="3.40.50.300">
    <property type="entry name" value="P-loop containing nucleotide triphosphate hydrolases"/>
    <property type="match status" value="1"/>
</dbReference>
<evidence type="ECO:0000313" key="2">
    <source>
        <dbReference type="EMBL" id="RFU94294.1"/>
    </source>
</evidence>
<feature type="domain" description="ATPase AAA-type core" evidence="1">
    <location>
        <begin position="177"/>
        <end position="493"/>
    </location>
</feature>
<dbReference type="InterPro" id="IPR003959">
    <property type="entry name" value="ATPase_AAA_core"/>
</dbReference>
<sequence>MISQKLVVSHIVGSPSTGSRGIYTAISMTALRYSRMTIPSSLCLSRYLNQNVMTEESSSLPFPSPISFSRYRIWFLVLMVLLEFNFLFPAGSKENLSKKYINSFYVYLDYQVVWRDTVNKPLRSVSMLLSFQIKNNRSVLDLTLPMTYAEKKAPNGYKQMELLPFLEEGAVRAIPCLAIYGANASGKSNIVKAFASLIRIIKDRYNPKDISPNKLHPHNDITSFALEFLKNGRRFLYSLEVDGMEIVDERLVENSEIVFSIANRTTSFTALATEVYPSKKLDTIFSVECLDQQRLFRIPFLSVVGKNYAGLNDSMTVAYGFITNNLEVYPSNNFPFSFGLDRLANTNSDIDTQRAFDDIVTILRKLDIDITRMEYKRDELGKEVKAFPGSQYEVSISNKMVTATEINSYHEDVLGNEVQFNFREESLGTQRVACLLGIVLTALRKGNILVIDELGNSLHPYLFAEIVRMFKDKRYNISNAQLIFITHNTDIMDQDMMRVSEIGIVNRTLKRGTVFKRVSDFEGVRNVTNFRKQYLDGTFSGIPHSYI</sequence>
<evidence type="ECO:0000313" key="3">
    <source>
        <dbReference type="Proteomes" id="UP000264002"/>
    </source>
</evidence>
<dbReference type="Proteomes" id="UP000264002">
    <property type="component" value="Unassembled WGS sequence"/>
</dbReference>
<dbReference type="InterPro" id="IPR027417">
    <property type="entry name" value="P-loop_NTPase"/>
</dbReference>
<evidence type="ECO:0000259" key="1">
    <source>
        <dbReference type="Pfam" id="PF13304"/>
    </source>
</evidence>
<dbReference type="PANTHER" id="PTHR40396">
    <property type="entry name" value="ATPASE-LIKE PROTEIN"/>
    <property type="match status" value="1"/>
</dbReference>
<organism evidence="2 3">
    <name type="scientific">Sphaerochaeta halotolerans</name>
    <dbReference type="NCBI Taxonomy" id="2293840"/>
    <lineage>
        <taxon>Bacteria</taxon>
        <taxon>Pseudomonadati</taxon>
        <taxon>Spirochaetota</taxon>
        <taxon>Spirochaetia</taxon>
        <taxon>Spirochaetales</taxon>
        <taxon>Sphaerochaetaceae</taxon>
        <taxon>Sphaerochaeta</taxon>
    </lineage>
</organism>
<dbReference type="GO" id="GO:0005524">
    <property type="term" value="F:ATP binding"/>
    <property type="evidence" value="ECO:0007669"/>
    <property type="project" value="UniProtKB-KW"/>
</dbReference>
<accession>A0A372MEX6</accession>
<comment type="caution">
    <text evidence="2">The sequence shown here is derived from an EMBL/GenBank/DDBJ whole genome shotgun (WGS) entry which is preliminary data.</text>
</comment>
<name>A0A372MEX6_9SPIR</name>
<gene>
    <name evidence="2" type="ORF">DYP60_09980</name>
</gene>
<dbReference type="GO" id="GO:0016887">
    <property type="term" value="F:ATP hydrolysis activity"/>
    <property type="evidence" value="ECO:0007669"/>
    <property type="project" value="InterPro"/>
</dbReference>
<dbReference type="EMBL" id="QUWK01000010">
    <property type="protein sequence ID" value="RFU94294.1"/>
    <property type="molecule type" value="Genomic_DNA"/>
</dbReference>
<proteinExistence type="predicted"/>